<dbReference type="OrthoDB" id="3664945at2"/>
<dbReference type="PROSITE" id="PS00086">
    <property type="entry name" value="CYTOCHROME_P450"/>
    <property type="match status" value="1"/>
</dbReference>
<dbReference type="InterPro" id="IPR002397">
    <property type="entry name" value="Cyt_P450_B"/>
</dbReference>
<evidence type="ECO:0000313" key="10">
    <source>
        <dbReference type="Proteomes" id="UP000295705"/>
    </source>
</evidence>
<sequence length="403" mass="44210">MTSRTESPVDLRRTGFGPAPDAEAVRDGAGIARVPTPFGPPAWLLTRQADVRRMLGDADTFANGWTPDDLAGDVRRDPRQLSGDRSGNLLSLDPPEHTRLRKMLAGEFTVRRMRRLEPRIVEIVDDHLDALERSGTPADLVSQYALPIPSLVICELLGVPPGDQDEFQARTSAQLDIGQSEERRVALAAEALAYMQGLVARARREPGEDLIGMLIREHDDDLTNDELVGIANLLLVAGHETTANMLGLGTLALLRHPDQLARVRDDEDAVAPAVEELMRWLSIVSSGSPRLALRDVEIEGAAIRRGDLVVFNLPTANRDPAVVDDPERFDITRDGPPHVAFGHGVHHCLGAPLARMEMRIAFPALLRRFPTLHLATADSDDDREVDFATAHAIHGLERLPVAW</sequence>
<keyword evidence="5 7" id="KW-0408">Iron</keyword>
<dbReference type="Gene3D" id="1.10.630.10">
    <property type="entry name" value="Cytochrome P450"/>
    <property type="match status" value="1"/>
</dbReference>
<evidence type="ECO:0000256" key="8">
    <source>
        <dbReference type="SAM" id="MobiDB-lite"/>
    </source>
</evidence>
<dbReference type="InterPro" id="IPR017972">
    <property type="entry name" value="Cyt_P450_CS"/>
</dbReference>
<reference evidence="9 10" key="1">
    <citation type="submission" date="2019-03" db="EMBL/GenBank/DDBJ databases">
        <title>Genomic Encyclopedia of Type Strains, Phase IV (KMG-IV): sequencing the most valuable type-strain genomes for metagenomic binning, comparative biology and taxonomic classification.</title>
        <authorList>
            <person name="Goeker M."/>
        </authorList>
    </citation>
    <scope>NUCLEOTIDE SEQUENCE [LARGE SCALE GENOMIC DNA]</scope>
    <source>
        <strain evidence="9 10">DSM 45775</strain>
    </source>
</reference>
<gene>
    <name evidence="9" type="ORF">EV188_10298</name>
</gene>
<evidence type="ECO:0000256" key="1">
    <source>
        <dbReference type="ARBA" id="ARBA00010617"/>
    </source>
</evidence>
<dbReference type="SUPFAM" id="SSF48264">
    <property type="entry name" value="Cytochrome P450"/>
    <property type="match status" value="1"/>
</dbReference>
<feature type="region of interest" description="Disordered" evidence="8">
    <location>
        <begin position="69"/>
        <end position="94"/>
    </location>
</feature>
<dbReference type="PANTHER" id="PTHR46696:SF6">
    <property type="entry name" value="P450, PUTATIVE (EUROFUNG)-RELATED"/>
    <property type="match status" value="1"/>
</dbReference>
<keyword evidence="10" id="KW-1185">Reference proteome</keyword>
<evidence type="ECO:0000256" key="5">
    <source>
        <dbReference type="ARBA" id="ARBA00023004"/>
    </source>
</evidence>
<evidence type="ECO:0000256" key="6">
    <source>
        <dbReference type="ARBA" id="ARBA00023033"/>
    </source>
</evidence>
<feature type="region of interest" description="Disordered" evidence="8">
    <location>
        <begin position="1"/>
        <end position="24"/>
    </location>
</feature>
<dbReference type="InterPro" id="IPR001128">
    <property type="entry name" value="Cyt_P450"/>
</dbReference>
<name>A0A4R6VHC9_9PSEU</name>
<dbReference type="PANTHER" id="PTHR46696">
    <property type="entry name" value="P450, PUTATIVE (EUROFUNG)-RELATED"/>
    <property type="match status" value="1"/>
</dbReference>
<keyword evidence="4 7" id="KW-0560">Oxidoreductase</keyword>
<evidence type="ECO:0000256" key="4">
    <source>
        <dbReference type="ARBA" id="ARBA00023002"/>
    </source>
</evidence>
<dbReference type="Pfam" id="PF00067">
    <property type="entry name" value="p450"/>
    <property type="match status" value="1"/>
</dbReference>
<evidence type="ECO:0000256" key="7">
    <source>
        <dbReference type="RuleBase" id="RU000461"/>
    </source>
</evidence>
<dbReference type="CDD" id="cd11030">
    <property type="entry name" value="CYP105-like"/>
    <property type="match status" value="1"/>
</dbReference>
<keyword evidence="3 7" id="KW-0479">Metal-binding</keyword>
<dbReference type="PRINTS" id="PR00385">
    <property type="entry name" value="P450"/>
</dbReference>
<dbReference type="GO" id="GO:0020037">
    <property type="term" value="F:heme binding"/>
    <property type="evidence" value="ECO:0007669"/>
    <property type="project" value="InterPro"/>
</dbReference>
<dbReference type="InterPro" id="IPR036396">
    <property type="entry name" value="Cyt_P450_sf"/>
</dbReference>
<comment type="caution">
    <text evidence="9">The sequence shown here is derived from an EMBL/GenBank/DDBJ whole genome shotgun (WGS) entry which is preliminary data.</text>
</comment>
<evidence type="ECO:0000256" key="2">
    <source>
        <dbReference type="ARBA" id="ARBA00022617"/>
    </source>
</evidence>
<dbReference type="AlphaFoldDB" id="A0A4R6VHC9"/>
<dbReference type="EMBL" id="SNYO01000002">
    <property type="protein sequence ID" value="TDQ62444.1"/>
    <property type="molecule type" value="Genomic_DNA"/>
</dbReference>
<dbReference type="GO" id="GO:0004497">
    <property type="term" value="F:monooxygenase activity"/>
    <property type="evidence" value="ECO:0007669"/>
    <property type="project" value="UniProtKB-KW"/>
</dbReference>
<keyword evidence="2 7" id="KW-0349">Heme</keyword>
<dbReference type="RefSeq" id="WP_133825522.1">
    <property type="nucleotide sequence ID" value="NZ_BAABHR010000029.1"/>
</dbReference>
<dbReference type="GO" id="GO:0016705">
    <property type="term" value="F:oxidoreductase activity, acting on paired donors, with incorporation or reduction of molecular oxygen"/>
    <property type="evidence" value="ECO:0007669"/>
    <property type="project" value="InterPro"/>
</dbReference>
<organism evidence="9 10">
    <name type="scientific">Actinomycetospora succinea</name>
    <dbReference type="NCBI Taxonomy" id="663603"/>
    <lineage>
        <taxon>Bacteria</taxon>
        <taxon>Bacillati</taxon>
        <taxon>Actinomycetota</taxon>
        <taxon>Actinomycetes</taxon>
        <taxon>Pseudonocardiales</taxon>
        <taxon>Pseudonocardiaceae</taxon>
        <taxon>Actinomycetospora</taxon>
    </lineage>
</organism>
<proteinExistence type="inferred from homology"/>
<dbReference type="PRINTS" id="PR00359">
    <property type="entry name" value="BP450"/>
</dbReference>
<evidence type="ECO:0000313" key="9">
    <source>
        <dbReference type="EMBL" id="TDQ62444.1"/>
    </source>
</evidence>
<dbReference type="FunFam" id="1.10.630.10:FF:000018">
    <property type="entry name" value="Cytochrome P450 monooxygenase"/>
    <property type="match status" value="1"/>
</dbReference>
<evidence type="ECO:0000256" key="3">
    <source>
        <dbReference type="ARBA" id="ARBA00022723"/>
    </source>
</evidence>
<dbReference type="GO" id="GO:0005506">
    <property type="term" value="F:iron ion binding"/>
    <property type="evidence" value="ECO:0007669"/>
    <property type="project" value="InterPro"/>
</dbReference>
<accession>A0A4R6VHC9</accession>
<comment type="similarity">
    <text evidence="1 7">Belongs to the cytochrome P450 family.</text>
</comment>
<protein>
    <submittedName>
        <fullName evidence="9">Cytochrome P450</fullName>
    </submittedName>
</protein>
<keyword evidence="6 7" id="KW-0503">Monooxygenase</keyword>
<dbReference type="Proteomes" id="UP000295705">
    <property type="component" value="Unassembled WGS sequence"/>
</dbReference>